<accession>A0ABR0DC14</accession>
<keyword evidence="2" id="KW-1185">Reference proteome</keyword>
<protein>
    <submittedName>
        <fullName evidence="1">Uncharacterized protein</fullName>
    </submittedName>
</protein>
<sequence length="67" mass="7713">MKMTSYWSIVLKRWGLGSDLDEGDKKMLEECSFVAGKRKMLEISNELLMQNKEVVASIIDRITTMVD</sequence>
<reference evidence="1 2" key="1">
    <citation type="journal article" date="2023" name="bioRxiv">
        <title>Genome report: Whole genome sequence and annotation of Penstemon davidsonii.</title>
        <authorList>
            <person name="Ostevik K.L."/>
            <person name="Alabady M."/>
            <person name="Zhang M."/>
            <person name="Rausher M.D."/>
        </authorList>
    </citation>
    <scope>NUCLEOTIDE SEQUENCE [LARGE SCALE GENOMIC DNA]</scope>
    <source>
        <strain evidence="1">DNT005</strain>
        <tissue evidence="1">Whole leaf</tissue>
    </source>
</reference>
<evidence type="ECO:0000313" key="2">
    <source>
        <dbReference type="Proteomes" id="UP001291926"/>
    </source>
</evidence>
<gene>
    <name evidence="1" type="ORF">RD792_009136</name>
</gene>
<comment type="caution">
    <text evidence="1">The sequence shown here is derived from an EMBL/GenBank/DDBJ whole genome shotgun (WGS) entry which is preliminary data.</text>
</comment>
<proteinExistence type="predicted"/>
<evidence type="ECO:0000313" key="1">
    <source>
        <dbReference type="EMBL" id="KAK4486456.1"/>
    </source>
</evidence>
<name>A0ABR0DC14_9LAMI</name>
<organism evidence="1 2">
    <name type="scientific">Penstemon davidsonii</name>
    <dbReference type="NCBI Taxonomy" id="160366"/>
    <lineage>
        <taxon>Eukaryota</taxon>
        <taxon>Viridiplantae</taxon>
        <taxon>Streptophyta</taxon>
        <taxon>Embryophyta</taxon>
        <taxon>Tracheophyta</taxon>
        <taxon>Spermatophyta</taxon>
        <taxon>Magnoliopsida</taxon>
        <taxon>eudicotyledons</taxon>
        <taxon>Gunneridae</taxon>
        <taxon>Pentapetalae</taxon>
        <taxon>asterids</taxon>
        <taxon>lamiids</taxon>
        <taxon>Lamiales</taxon>
        <taxon>Plantaginaceae</taxon>
        <taxon>Cheloneae</taxon>
        <taxon>Penstemon</taxon>
    </lineage>
</organism>
<dbReference type="EMBL" id="JAYDYQ010002533">
    <property type="protein sequence ID" value="KAK4486456.1"/>
    <property type="molecule type" value="Genomic_DNA"/>
</dbReference>
<dbReference type="Proteomes" id="UP001291926">
    <property type="component" value="Unassembled WGS sequence"/>
</dbReference>